<dbReference type="InterPro" id="IPR051610">
    <property type="entry name" value="GPI/OXD"/>
</dbReference>
<reference evidence="3 4" key="1">
    <citation type="submission" date="2015-06" db="EMBL/GenBank/DDBJ databases">
        <title>Draft genome sequence of an Alphaproteobacteria species associated to the Mediterranean sponge Oscarella lobularis.</title>
        <authorList>
            <person name="Jourda C."/>
            <person name="Santini S."/>
            <person name="Claverie J.-M."/>
        </authorList>
    </citation>
    <scope>NUCLEOTIDE SEQUENCE [LARGE SCALE GENOMIC DNA]</scope>
    <source>
        <strain evidence="3">IGS</strain>
    </source>
</reference>
<dbReference type="GO" id="GO:0046872">
    <property type="term" value="F:metal ion binding"/>
    <property type="evidence" value="ECO:0007669"/>
    <property type="project" value="UniProtKB-KW"/>
</dbReference>
<evidence type="ECO:0000259" key="2">
    <source>
        <dbReference type="Pfam" id="PF07883"/>
    </source>
</evidence>
<dbReference type="PANTHER" id="PTHR35848:SF6">
    <property type="entry name" value="CUPIN TYPE-2 DOMAIN-CONTAINING PROTEIN"/>
    <property type="match status" value="1"/>
</dbReference>
<dbReference type="PANTHER" id="PTHR35848">
    <property type="entry name" value="OXALATE-BINDING PROTEIN"/>
    <property type="match status" value="1"/>
</dbReference>
<feature type="domain" description="Cupin type-2" evidence="2">
    <location>
        <begin position="17"/>
        <end position="84"/>
    </location>
</feature>
<protein>
    <recommendedName>
        <fullName evidence="2">Cupin type-2 domain-containing protein</fullName>
    </recommendedName>
</protein>
<dbReference type="SUPFAM" id="SSF51182">
    <property type="entry name" value="RmlC-like cupins"/>
    <property type="match status" value="1"/>
</dbReference>
<dbReference type="InterPro" id="IPR014710">
    <property type="entry name" value="RmlC-like_jellyroll"/>
</dbReference>
<dbReference type="CDD" id="cd02209">
    <property type="entry name" value="cupin_XRE_C"/>
    <property type="match status" value="1"/>
</dbReference>
<dbReference type="Proteomes" id="UP000037178">
    <property type="component" value="Unassembled WGS sequence"/>
</dbReference>
<dbReference type="AlphaFoldDB" id="A0A0J9EDK7"/>
<dbReference type="STRING" id="1675527.AIOL_004798"/>
<accession>A0A0J9EDK7</accession>
<gene>
    <name evidence="3" type="ORF">AIOL_004798</name>
</gene>
<evidence type="ECO:0000313" key="4">
    <source>
        <dbReference type="Proteomes" id="UP000037178"/>
    </source>
</evidence>
<dbReference type="Pfam" id="PF07883">
    <property type="entry name" value="Cupin_2"/>
    <property type="match status" value="1"/>
</dbReference>
<proteinExistence type="predicted"/>
<dbReference type="EMBL" id="LFTY01000002">
    <property type="protein sequence ID" value="KMW59814.1"/>
    <property type="molecule type" value="Genomic_DNA"/>
</dbReference>
<keyword evidence="4" id="KW-1185">Reference proteome</keyword>
<organism evidence="3 4">
    <name type="scientific">Candidatus Rhodobacter oscarellae</name>
    <dbReference type="NCBI Taxonomy" id="1675527"/>
    <lineage>
        <taxon>Bacteria</taxon>
        <taxon>Pseudomonadati</taxon>
        <taxon>Pseudomonadota</taxon>
        <taxon>Alphaproteobacteria</taxon>
        <taxon>Rhodobacterales</taxon>
        <taxon>Rhodobacter group</taxon>
        <taxon>Rhodobacter</taxon>
    </lineage>
</organism>
<evidence type="ECO:0000313" key="3">
    <source>
        <dbReference type="EMBL" id="KMW59814.1"/>
    </source>
</evidence>
<dbReference type="Gene3D" id="2.60.120.10">
    <property type="entry name" value="Jelly Rolls"/>
    <property type="match status" value="1"/>
</dbReference>
<keyword evidence="1" id="KW-0479">Metal-binding</keyword>
<sequence length="109" mass="11836">MSHPPSTGAKDLTVIEVNISPGQGHDFHKHPDQEEVIYCISGQVEQWLDTERKTLGPGDSVFIKADVVHASFNVGDADAQLLAILGPCVGDQGYELVDVADQAPWKDLR</sequence>
<dbReference type="PATRIC" id="fig|1675527.3.peg.5035"/>
<comment type="caution">
    <text evidence="3">The sequence shown here is derived from an EMBL/GenBank/DDBJ whole genome shotgun (WGS) entry which is preliminary data.</text>
</comment>
<dbReference type="InterPro" id="IPR011051">
    <property type="entry name" value="RmlC_Cupin_sf"/>
</dbReference>
<dbReference type="InterPro" id="IPR013096">
    <property type="entry name" value="Cupin_2"/>
</dbReference>
<name>A0A0J9EDK7_9RHOB</name>
<evidence type="ECO:0000256" key="1">
    <source>
        <dbReference type="ARBA" id="ARBA00022723"/>
    </source>
</evidence>